<protein>
    <submittedName>
        <fullName evidence="1">Uncharacterized protein</fullName>
    </submittedName>
</protein>
<dbReference type="EMBL" id="BGZK01001261">
    <property type="protein sequence ID" value="GBP75775.1"/>
    <property type="molecule type" value="Genomic_DNA"/>
</dbReference>
<organism evidence="1 2">
    <name type="scientific">Eumeta variegata</name>
    <name type="common">Bagworm moth</name>
    <name type="synonym">Eumeta japonica</name>
    <dbReference type="NCBI Taxonomy" id="151549"/>
    <lineage>
        <taxon>Eukaryota</taxon>
        <taxon>Metazoa</taxon>
        <taxon>Ecdysozoa</taxon>
        <taxon>Arthropoda</taxon>
        <taxon>Hexapoda</taxon>
        <taxon>Insecta</taxon>
        <taxon>Pterygota</taxon>
        <taxon>Neoptera</taxon>
        <taxon>Endopterygota</taxon>
        <taxon>Lepidoptera</taxon>
        <taxon>Glossata</taxon>
        <taxon>Ditrysia</taxon>
        <taxon>Tineoidea</taxon>
        <taxon>Psychidae</taxon>
        <taxon>Oiketicinae</taxon>
        <taxon>Eumeta</taxon>
    </lineage>
</organism>
<comment type="caution">
    <text evidence="1">The sequence shown here is derived from an EMBL/GenBank/DDBJ whole genome shotgun (WGS) entry which is preliminary data.</text>
</comment>
<evidence type="ECO:0000313" key="2">
    <source>
        <dbReference type="Proteomes" id="UP000299102"/>
    </source>
</evidence>
<proteinExistence type="predicted"/>
<dbReference type="AlphaFoldDB" id="A0A4C1YN49"/>
<evidence type="ECO:0000313" key="1">
    <source>
        <dbReference type="EMBL" id="GBP75775.1"/>
    </source>
</evidence>
<keyword evidence="2" id="KW-1185">Reference proteome</keyword>
<gene>
    <name evidence="1" type="ORF">EVAR_60088_1</name>
</gene>
<dbReference type="Proteomes" id="UP000299102">
    <property type="component" value="Unassembled WGS sequence"/>
</dbReference>
<name>A0A4C1YN49_EUMVA</name>
<reference evidence="1 2" key="1">
    <citation type="journal article" date="2019" name="Commun. Biol.">
        <title>The bagworm genome reveals a unique fibroin gene that provides high tensile strength.</title>
        <authorList>
            <person name="Kono N."/>
            <person name="Nakamura H."/>
            <person name="Ohtoshi R."/>
            <person name="Tomita M."/>
            <person name="Numata K."/>
            <person name="Arakawa K."/>
        </authorList>
    </citation>
    <scope>NUCLEOTIDE SEQUENCE [LARGE SCALE GENOMIC DNA]</scope>
</reference>
<sequence length="107" mass="11884">MSVKQEMCAKVVPYVVETIYIVGRGLPFWGIGDENIEIMPVKFTVRMIHVTDNRLFVCAPSVFALKASRATNTNDSLPSAAVGRDVHPAEQCMNLSRNSATSRRNEQ</sequence>
<accession>A0A4C1YN49</accession>